<feature type="domain" description="HTH araC/xylS-type" evidence="4">
    <location>
        <begin position="203"/>
        <end position="301"/>
    </location>
</feature>
<dbReference type="SMART" id="SM00342">
    <property type="entry name" value="HTH_ARAC"/>
    <property type="match status" value="1"/>
</dbReference>
<dbReference type="SUPFAM" id="SSF51215">
    <property type="entry name" value="Regulatory protein AraC"/>
    <property type="match status" value="1"/>
</dbReference>
<evidence type="ECO:0000313" key="5">
    <source>
        <dbReference type="EMBL" id="WPJ97073.1"/>
    </source>
</evidence>
<dbReference type="InterPro" id="IPR003313">
    <property type="entry name" value="AraC-bd"/>
</dbReference>
<sequence length="310" mass="35927">MKTGKDIPAHIYSQTSESIRQAFGKPFQSLGPQFPFLLLRFEQTDSDSQAEYAHRHDYYELLYIEEGQGQHFIDFESYPVQANTFYFLSKDQVHFWELTRPLRGYALLFPEDFLSFPLSDVVRSHDSGFFHKVAQAPYLNLDDTSARDITALLKGMEEEFYDEHAQSLTALRAYFHILLTKLGRLHAAIHTDSDNSHHSSIVKQFEQLVAQHYRTEHSVKDYAKRLGVSSSHLRDTVKAVTGQAPGHIIRQRLALEAKRRLAHEDATIAEIGYRLNFEDASYFARFFKRETGLSPQAFRQQFLEKYHVSD</sequence>
<dbReference type="InterPro" id="IPR009057">
    <property type="entry name" value="Homeodomain-like_sf"/>
</dbReference>
<dbReference type="Pfam" id="PF02311">
    <property type="entry name" value="AraC_binding"/>
    <property type="match status" value="1"/>
</dbReference>
<dbReference type="Proteomes" id="UP001324993">
    <property type="component" value="Chromosome"/>
</dbReference>
<dbReference type="Gene3D" id="1.10.10.60">
    <property type="entry name" value="Homeodomain-like"/>
    <property type="match status" value="1"/>
</dbReference>
<dbReference type="InterPro" id="IPR018060">
    <property type="entry name" value="HTH_AraC"/>
</dbReference>
<accession>A0ABZ0RPN4</accession>
<dbReference type="EMBL" id="CP138858">
    <property type="protein sequence ID" value="WPJ97073.1"/>
    <property type="molecule type" value="Genomic_DNA"/>
</dbReference>
<dbReference type="SUPFAM" id="SSF46689">
    <property type="entry name" value="Homeodomain-like"/>
    <property type="match status" value="1"/>
</dbReference>
<keyword evidence="6" id="KW-1185">Reference proteome</keyword>
<keyword evidence="3" id="KW-0804">Transcription</keyword>
<dbReference type="PROSITE" id="PS01124">
    <property type="entry name" value="HTH_ARAC_FAMILY_2"/>
    <property type="match status" value="1"/>
</dbReference>
<dbReference type="PRINTS" id="PR00032">
    <property type="entry name" value="HTHARAC"/>
</dbReference>
<reference evidence="5 6" key="1">
    <citation type="submission" date="2023-11" db="EMBL/GenBank/DDBJ databases">
        <title>Coraliomargarita sp. nov., isolated from marine algae.</title>
        <authorList>
            <person name="Lee J.K."/>
            <person name="Baek J.H."/>
            <person name="Kim J.M."/>
            <person name="Choi D.G."/>
            <person name="Jeon C.O."/>
        </authorList>
    </citation>
    <scope>NUCLEOTIDE SEQUENCE [LARGE SCALE GENOMIC DNA]</scope>
    <source>
        <strain evidence="5 6">J2-16</strain>
    </source>
</reference>
<keyword evidence="1" id="KW-0805">Transcription regulation</keyword>
<name>A0ABZ0RPN4_9BACT</name>
<keyword evidence="2" id="KW-0238">DNA-binding</keyword>
<gene>
    <name evidence="5" type="ORF">SH580_05055</name>
</gene>
<protein>
    <submittedName>
        <fullName evidence="5">Helix-turn-helix domain-containing protein</fullName>
    </submittedName>
</protein>
<evidence type="ECO:0000256" key="2">
    <source>
        <dbReference type="ARBA" id="ARBA00023125"/>
    </source>
</evidence>
<dbReference type="InterPro" id="IPR014710">
    <property type="entry name" value="RmlC-like_jellyroll"/>
</dbReference>
<evidence type="ECO:0000256" key="1">
    <source>
        <dbReference type="ARBA" id="ARBA00023015"/>
    </source>
</evidence>
<evidence type="ECO:0000313" key="6">
    <source>
        <dbReference type="Proteomes" id="UP001324993"/>
    </source>
</evidence>
<dbReference type="PANTHER" id="PTHR43280:SF32">
    <property type="entry name" value="TRANSCRIPTIONAL REGULATORY PROTEIN"/>
    <property type="match status" value="1"/>
</dbReference>
<dbReference type="RefSeq" id="WP_319833924.1">
    <property type="nucleotide sequence ID" value="NZ_CP138858.1"/>
</dbReference>
<dbReference type="Pfam" id="PF12833">
    <property type="entry name" value="HTH_18"/>
    <property type="match status" value="1"/>
</dbReference>
<dbReference type="PANTHER" id="PTHR43280">
    <property type="entry name" value="ARAC-FAMILY TRANSCRIPTIONAL REGULATOR"/>
    <property type="match status" value="1"/>
</dbReference>
<organism evidence="5 6">
    <name type="scientific">Coraliomargarita algicola</name>
    <dbReference type="NCBI Taxonomy" id="3092156"/>
    <lineage>
        <taxon>Bacteria</taxon>
        <taxon>Pseudomonadati</taxon>
        <taxon>Verrucomicrobiota</taxon>
        <taxon>Opitutia</taxon>
        <taxon>Puniceicoccales</taxon>
        <taxon>Coraliomargaritaceae</taxon>
        <taxon>Coraliomargarita</taxon>
    </lineage>
</organism>
<evidence type="ECO:0000256" key="3">
    <source>
        <dbReference type="ARBA" id="ARBA00023163"/>
    </source>
</evidence>
<dbReference type="Gene3D" id="2.60.120.10">
    <property type="entry name" value="Jelly Rolls"/>
    <property type="match status" value="1"/>
</dbReference>
<proteinExistence type="predicted"/>
<dbReference type="InterPro" id="IPR020449">
    <property type="entry name" value="Tscrpt_reg_AraC-type_HTH"/>
</dbReference>
<dbReference type="InterPro" id="IPR037923">
    <property type="entry name" value="HTH-like"/>
</dbReference>
<evidence type="ECO:0000259" key="4">
    <source>
        <dbReference type="PROSITE" id="PS01124"/>
    </source>
</evidence>